<proteinExistence type="predicted"/>
<organism evidence="1 2">
    <name type="scientific">Streptomyces massasporeus</name>
    <dbReference type="NCBI Taxonomy" id="67324"/>
    <lineage>
        <taxon>Bacteria</taxon>
        <taxon>Bacillati</taxon>
        <taxon>Actinomycetota</taxon>
        <taxon>Actinomycetes</taxon>
        <taxon>Kitasatosporales</taxon>
        <taxon>Streptomycetaceae</taxon>
        <taxon>Streptomyces</taxon>
    </lineage>
</organism>
<gene>
    <name evidence="1" type="ORF">ACFYM3_12660</name>
</gene>
<dbReference type="Proteomes" id="UP001601288">
    <property type="component" value="Unassembled WGS sequence"/>
</dbReference>
<accession>A0ABW6LAG8</accession>
<reference evidence="1 2" key="1">
    <citation type="submission" date="2024-10" db="EMBL/GenBank/DDBJ databases">
        <title>The Natural Products Discovery Center: Release of the First 8490 Sequenced Strains for Exploring Actinobacteria Biosynthetic Diversity.</title>
        <authorList>
            <person name="Kalkreuter E."/>
            <person name="Kautsar S.A."/>
            <person name="Yang D."/>
            <person name="Bader C.D."/>
            <person name="Teijaro C.N."/>
            <person name="Fluegel L."/>
            <person name="Davis C.M."/>
            <person name="Simpson J.R."/>
            <person name="Lauterbach L."/>
            <person name="Steele A.D."/>
            <person name="Gui C."/>
            <person name="Meng S."/>
            <person name="Li G."/>
            <person name="Viehrig K."/>
            <person name="Ye F."/>
            <person name="Su P."/>
            <person name="Kiefer A.F."/>
            <person name="Nichols A."/>
            <person name="Cepeda A.J."/>
            <person name="Yan W."/>
            <person name="Fan B."/>
            <person name="Jiang Y."/>
            <person name="Adhikari A."/>
            <person name="Zheng C.-J."/>
            <person name="Schuster L."/>
            <person name="Cowan T.M."/>
            <person name="Smanski M.J."/>
            <person name="Chevrette M.G."/>
            <person name="De Carvalho L.P.S."/>
            <person name="Shen B."/>
        </authorList>
    </citation>
    <scope>NUCLEOTIDE SEQUENCE [LARGE SCALE GENOMIC DNA]</scope>
    <source>
        <strain evidence="1 2">NPDC007066</strain>
    </source>
</reference>
<dbReference type="RefSeq" id="WP_358282448.1">
    <property type="nucleotide sequence ID" value="NZ_JBEYGJ010000013.1"/>
</dbReference>
<evidence type="ECO:0000313" key="1">
    <source>
        <dbReference type="EMBL" id="MFE9225460.1"/>
    </source>
</evidence>
<evidence type="ECO:0000313" key="2">
    <source>
        <dbReference type="Proteomes" id="UP001601288"/>
    </source>
</evidence>
<sequence length="150" mass="17119">MKLDFEEQRAGGTAKDAILRDNERAVSAVWQAVAYGDPEKSGMDSYYADAALRGVYTYAKDNNTRKTSWAGTLRYFHRQVTVFDKTSAALTYCVDESKANVKDLKTDKVRVVETSPDSYVYYNASVKRDKQGVWQIWKLHEDRGSQRCQP</sequence>
<evidence type="ECO:0008006" key="3">
    <source>
        <dbReference type="Google" id="ProtNLM"/>
    </source>
</evidence>
<protein>
    <recommendedName>
        <fullName evidence="3">Lipoprotein</fullName>
    </recommendedName>
</protein>
<comment type="caution">
    <text evidence="1">The sequence shown here is derived from an EMBL/GenBank/DDBJ whole genome shotgun (WGS) entry which is preliminary data.</text>
</comment>
<keyword evidence="2" id="KW-1185">Reference proteome</keyword>
<name>A0ABW6LAG8_9ACTN</name>
<dbReference type="EMBL" id="JBIAFP010000006">
    <property type="protein sequence ID" value="MFE9225460.1"/>
    <property type="molecule type" value="Genomic_DNA"/>
</dbReference>